<evidence type="ECO:0000256" key="4">
    <source>
        <dbReference type="ARBA" id="ARBA00022741"/>
    </source>
</evidence>
<dbReference type="AlphaFoldDB" id="A0A1E4T3A4"/>
<evidence type="ECO:0000259" key="7">
    <source>
        <dbReference type="Pfam" id="PF01171"/>
    </source>
</evidence>
<comment type="catalytic activity">
    <reaction evidence="6">
        <text>cytidine(34) in tRNA(Ile2) + L-lysine + ATP = lysidine(34) in tRNA(Ile2) + AMP + diphosphate + H(+)</text>
        <dbReference type="Rhea" id="RHEA:43744"/>
        <dbReference type="Rhea" id="RHEA-COMP:10625"/>
        <dbReference type="Rhea" id="RHEA-COMP:10670"/>
        <dbReference type="ChEBI" id="CHEBI:15378"/>
        <dbReference type="ChEBI" id="CHEBI:30616"/>
        <dbReference type="ChEBI" id="CHEBI:32551"/>
        <dbReference type="ChEBI" id="CHEBI:33019"/>
        <dbReference type="ChEBI" id="CHEBI:82748"/>
        <dbReference type="ChEBI" id="CHEBI:83665"/>
        <dbReference type="ChEBI" id="CHEBI:456215"/>
        <dbReference type="EC" id="6.3.4.19"/>
    </reaction>
</comment>
<dbReference type="Proteomes" id="UP000094801">
    <property type="component" value="Unassembled WGS sequence"/>
</dbReference>
<keyword evidence="4" id="KW-0547">Nucleotide-binding</keyword>
<dbReference type="PANTHER" id="PTHR43033:SF1">
    <property type="entry name" value="TRNA(ILE)-LYSIDINE SYNTHASE-RELATED"/>
    <property type="match status" value="1"/>
</dbReference>
<evidence type="ECO:0000313" key="8">
    <source>
        <dbReference type="EMBL" id="ODV86237.1"/>
    </source>
</evidence>
<dbReference type="EC" id="6.3.4.19" evidence="1"/>
<dbReference type="GO" id="GO:0008033">
    <property type="term" value="P:tRNA processing"/>
    <property type="evidence" value="ECO:0007669"/>
    <property type="project" value="UniProtKB-KW"/>
</dbReference>
<proteinExistence type="inferred from homology"/>
<dbReference type="CDD" id="cd01992">
    <property type="entry name" value="TilS_N"/>
    <property type="match status" value="1"/>
</dbReference>
<keyword evidence="2" id="KW-0436">Ligase</keyword>
<dbReference type="STRING" id="983967.A0A1E4T3A4"/>
<keyword evidence="5" id="KW-0067">ATP-binding</keyword>
<feature type="domain" description="tRNA(Ile)-lysidine/2-thiocytidine synthase N-terminal" evidence="7">
    <location>
        <begin position="45"/>
        <end position="255"/>
    </location>
</feature>
<reference evidence="9" key="1">
    <citation type="submission" date="2016-04" db="EMBL/GenBank/DDBJ databases">
        <title>Comparative genomics of biotechnologically important yeasts.</title>
        <authorList>
            <consortium name="DOE Joint Genome Institute"/>
            <person name="Riley R."/>
            <person name="Haridas S."/>
            <person name="Wolfe K.H."/>
            <person name="Lopes M.R."/>
            <person name="Hittinger C.T."/>
            <person name="Goker M."/>
            <person name="Salamov A."/>
            <person name="Wisecaver J."/>
            <person name="Long T.M."/>
            <person name="Aerts A.L."/>
            <person name="Barry K."/>
            <person name="Choi C."/>
            <person name="Clum A."/>
            <person name="Coughlan A.Y."/>
            <person name="Deshpande S."/>
            <person name="Douglass A.P."/>
            <person name="Hanson S.J."/>
            <person name="Klenk H.-P."/>
            <person name="Labutti K."/>
            <person name="Lapidus A."/>
            <person name="Lindquist E."/>
            <person name="Lipzen A."/>
            <person name="Meier-Kolthoff J.P."/>
            <person name="Ohm R.A."/>
            <person name="Otillar R.P."/>
            <person name="Pangilinan J."/>
            <person name="Peng Y."/>
            <person name="Rokas A."/>
            <person name="Rosa C.A."/>
            <person name="Scheuner C."/>
            <person name="Sibirny A.A."/>
            <person name="Slot J.C."/>
            <person name="Stielow J.B."/>
            <person name="Sun H."/>
            <person name="Kurtzman C.P."/>
            <person name="Blackwell M."/>
            <person name="Grigoriev I.V."/>
            <person name="Jeffries T.W."/>
        </authorList>
    </citation>
    <scope>NUCLEOTIDE SEQUENCE [LARGE SCALE GENOMIC DNA]</scope>
    <source>
        <strain evidence="9">NRRL YB-2248</strain>
    </source>
</reference>
<sequence length="512" mass="59393">MQITTKFLASIHRGRSKLCKLRNIAANEDFRKKTIVANSDGNPLKIAVALSGGVDSMVLLDLLHRYNQQQQQQQQRQKVKPIDGTSTSIDIHAITIDHRIRPESTREAQLIHETLKNRYGANITHHIMPILNEIKMSRLEQEARNFRYELLYQKSIELNANIMMMGHHLDDQIETLLLRLKSGTSIFGACVMNEITRFPIIDNLYREKLKQVYVFRPLLQTDKLSIYDYARENNLVWFQDESNFEEITLRNKYRKLLSGNAINKSQLIDHLQSLDEFQESVESSLESLRKEISVDFDTKLLKMSLKIPNQVFQNFNSIIIDRFLYESVSRVSPIGTYHHRFTSFDSKYATINENRDGKSLSEEIFTRNIRHKFTLVNCEFDAIYGDEYVTLNVKRCRLQANANDPKITIDLSNEDWSDWVLFDNRIKIRLKGQHLGRVNIELFDTKKLQREQVRLDKSFREQILSKESGIDSISQLNGVPMVVTDGKVVGIPTAMLYANNTTLQCEIALKCT</sequence>
<protein>
    <recommendedName>
        <fullName evidence="1">tRNA(Ile)-lysidine synthetase</fullName>
        <ecNumber evidence="1">6.3.4.19</ecNumber>
    </recommendedName>
</protein>
<organism evidence="8 9">
    <name type="scientific">[Candida] arabinofermentans NRRL YB-2248</name>
    <dbReference type="NCBI Taxonomy" id="983967"/>
    <lineage>
        <taxon>Eukaryota</taxon>
        <taxon>Fungi</taxon>
        <taxon>Dikarya</taxon>
        <taxon>Ascomycota</taxon>
        <taxon>Saccharomycotina</taxon>
        <taxon>Pichiomycetes</taxon>
        <taxon>Pichiales</taxon>
        <taxon>Pichiaceae</taxon>
        <taxon>Ogataea</taxon>
        <taxon>Ogataea/Candida clade</taxon>
    </lineage>
</organism>
<dbReference type="GO" id="GO:0032267">
    <property type="term" value="F:tRNA(Ile)-lysidine synthase activity"/>
    <property type="evidence" value="ECO:0007669"/>
    <property type="project" value="UniProtKB-EC"/>
</dbReference>
<evidence type="ECO:0000256" key="6">
    <source>
        <dbReference type="ARBA" id="ARBA00048539"/>
    </source>
</evidence>
<dbReference type="OrthoDB" id="434144at2759"/>
<keyword evidence="3" id="KW-0819">tRNA processing</keyword>
<evidence type="ECO:0000313" key="9">
    <source>
        <dbReference type="Proteomes" id="UP000094801"/>
    </source>
</evidence>
<evidence type="ECO:0000256" key="2">
    <source>
        <dbReference type="ARBA" id="ARBA00022598"/>
    </source>
</evidence>
<dbReference type="NCBIfam" id="TIGR02432">
    <property type="entry name" value="lysidine_TilS_N"/>
    <property type="match status" value="1"/>
</dbReference>
<dbReference type="PANTHER" id="PTHR43033">
    <property type="entry name" value="TRNA(ILE)-LYSIDINE SYNTHASE-RELATED"/>
    <property type="match status" value="1"/>
</dbReference>
<dbReference type="InterPro" id="IPR012795">
    <property type="entry name" value="tRNA_Ile_lys_synt_N"/>
</dbReference>
<evidence type="ECO:0000256" key="3">
    <source>
        <dbReference type="ARBA" id="ARBA00022694"/>
    </source>
</evidence>
<gene>
    <name evidence="8" type="ORF">CANARDRAFT_27489</name>
</gene>
<name>A0A1E4T3A4_9ASCO</name>
<evidence type="ECO:0000256" key="1">
    <source>
        <dbReference type="ARBA" id="ARBA00013267"/>
    </source>
</evidence>
<accession>A0A1E4T3A4</accession>
<dbReference type="HAMAP" id="MF_01161">
    <property type="entry name" value="tRNA_Ile_lys_synt"/>
    <property type="match status" value="1"/>
</dbReference>
<dbReference type="InterPro" id="IPR012094">
    <property type="entry name" value="tRNA_Ile_lys_synt"/>
</dbReference>
<dbReference type="GO" id="GO:0005524">
    <property type="term" value="F:ATP binding"/>
    <property type="evidence" value="ECO:0007669"/>
    <property type="project" value="UniProtKB-KW"/>
</dbReference>
<keyword evidence="9" id="KW-1185">Reference proteome</keyword>
<dbReference type="EMBL" id="KV453850">
    <property type="protein sequence ID" value="ODV86237.1"/>
    <property type="molecule type" value="Genomic_DNA"/>
</dbReference>
<dbReference type="InterPro" id="IPR014729">
    <property type="entry name" value="Rossmann-like_a/b/a_fold"/>
</dbReference>
<evidence type="ECO:0000256" key="5">
    <source>
        <dbReference type="ARBA" id="ARBA00022840"/>
    </source>
</evidence>
<dbReference type="SUPFAM" id="SSF52402">
    <property type="entry name" value="Adenine nucleotide alpha hydrolases-like"/>
    <property type="match status" value="1"/>
</dbReference>
<dbReference type="InterPro" id="IPR011063">
    <property type="entry name" value="TilS/TtcA_N"/>
</dbReference>
<dbReference type="Pfam" id="PF01171">
    <property type="entry name" value="ATP_bind_3"/>
    <property type="match status" value="1"/>
</dbReference>
<dbReference type="Gene3D" id="3.40.50.620">
    <property type="entry name" value="HUPs"/>
    <property type="match status" value="1"/>
</dbReference>